<name>A0A8J5XII1_DIALT</name>
<evidence type="ECO:0000256" key="9">
    <source>
        <dbReference type="ARBA" id="ARBA00023128"/>
    </source>
</evidence>
<feature type="binding site" evidence="10">
    <location>
        <position position="261"/>
    </location>
    <ligand>
        <name>[2Fe-2S] cluster</name>
        <dbReference type="ChEBI" id="CHEBI:190135"/>
    </ligand>
</feature>
<evidence type="ECO:0000256" key="8">
    <source>
        <dbReference type="ARBA" id="ARBA00023014"/>
    </source>
</evidence>
<feature type="domain" description="Anamorsin C-terminal" evidence="11">
    <location>
        <begin position="280"/>
        <end position="313"/>
    </location>
</feature>
<reference evidence="12" key="1">
    <citation type="submission" date="2021-05" db="EMBL/GenBank/DDBJ databases">
        <title>The genome of the haptophyte Pavlova lutheri (Diacronema luteri, Pavlovales) - a model for lipid biosynthesis in eukaryotic algae.</title>
        <authorList>
            <person name="Hulatt C.J."/>
            <person name="Posewitz M.C."/>
        </authorList>
    </citation>
    <scope>NUCLEOTIDE SEQUENCE</scope>
    <source>
        <strain evidence="12">NIVA-4/92</strain>
    </source>
</reference>
<comment type="domain">
    <text evidence="10">The twin Cx2C motifs are involved in the recognition by the mitochondrial MIA40-ERV1 disulfide relay system. The formation of 2 disulfide bonds in the Cx2C motifs through dithiol/disulfide exchange reactions effectively traps the protein in the mitochondrial intermembrane space.</text>
</comment>
<feature type="short sequence motif" description="Cx2C motif 1" evidence="10">
    <location>
        <begin position="283"/>
        <end position="286"/>
    </location>
</feature>
<evidence type="ECO:0000256" key="5">
    <source>
        <dbReference type="ARBA" id="ARBA00022714"/>
    </source>
</evidence>
<comment type="similarity">
    <text evidence="2 10">Belongs to the anamorsin family.</text>
</comment>
<evidence type="ECO:0000256" key="4">
    <source>
        <dbReference type="ARBA" id="ARBA00022490"/>
    </source>
</evidence>
<dbReference type="GO" id="GO:0005758">
    <property type="term" value="C:mitochondrial intermembrane space"/>
    <property type="evidence" value="ECO:0007669"/>
    <property type="project" value="UniProtKB-SubCell"/>
</dbReference>
<feature type="binding site" evidence="10">
    <location>
        <position position="263"/>
    </location>
    <ligand>
        <name>[2Fe-2S] cluster</name>
        <dbReference type="ChEBI" id="CHEBI:190135"/>
    </ligand>
</feature>
<evidence type="ECO:0000259" key="11">
    <source>
        <dbReference type="Pfam" id="PF05093"/>
    </source>
</evidence>
<dbReference type="GO" id="GO:0046872">
    <property type="term" value="F:metal ion binding"/>
    <property type="evidence" value="ECO:0007669"/>
    <property type="project" value="UniProtKB-KW"/>
</dbReference>
<comment type="function">
    <text evidence="10">Component of the cytosolic iron-sulfur (Fe-S) protein assembly (CIA) machinery. Required for the maturation of extramitochondrial Fe-S proteins. Part of an electron transfer chain functioning in an early step of cytosolic Fe-S biogenesis, facilitating the de novo assembly of a [4Fe-4S] cluster on the cytosolic Fe-S scaffold complex. Electrons are transferred from NADPH via a FAD- and FMN-containing diflavin oxidoreductase. Together with the diflavin oxidoreductase, also required for the assembly of the diferric tyrosyl radical cofactor of ribonucleotide reductase (RNR), probably by providing electrons for reduction during radical cofactor maturation in the catalytic small subunit.</text>
</comment>
<keyword evidence="13" id="KW-1185">Reference proteome</keyword>
<comment type="caution">
    <text evidence="10">Lacks conserved residue(s) required for the propagation of feature annotation.</text>
</comment>
<dbReference type="Gene3D" id="3.40.50.150">
    <property type="entry name" value="Vaccinia Virus protein VP39"/>
    <property type="match status" value="1"/>
</dbReference>
<evidence type="ECO:0000256" key="3">
    <source>
        <dbReference type="ARBA" id="ARBA00022485"/>
    </source>
</evidence>
<feature type="binding site" evidence="10">
    <location>
        <position position="286"/>
    </location>
    <ligand>
        <name>[4Fe-4S] cluster</name>
        <dbReference type="ChEBI" id="CHEBI:49883"/>
    </ligand>
</feature>
<gene>
    <name evidence="12" type="ORF">KFE25_010185</name>
</gene>
<accession>A0A8J5XII1</accession>
<keyword evidence="8 10" id="KW-0411">Iron-sulfur</keyword>
<dbReference type="SUPFAM" id="SSF53335">
    <property type="entry name" value="S-adenosyl-L-methionine-dependent methyltransferases"/>
    <property type="match status" value="1"/>
</dbReference>
<feature type="binding site" evidence="10">
    <location>
        <position position="283"/>
    </location>
    <ligand>
        <name>[4Fe-4S] cluster</name>
        <dbReference type="ChEBI" id="CHEBI:49883"/>
    </ligand>
</feature>
<evidence type="ECO:0000256" key="2">
    <source>
        <dbReference type="ARBA" id="ARBA00008169"/>
    </source>
</evidence>
<keyword evidence="6 10" id="KW-0479">Metal-binding</keyword>
<dbReference type="Pfam" id="PF05093">
    <property type="entry name" value="CIAPIN1"/>
    <property type="match status" value="1"/>
</dbReference>
<protein>
    <recommendedName>
        <fullName evidence="10">Anamorsin homolog</fullName>
    </recommendedName>
    <alternativeName>
        <fullName evidence="10">Fe-S cluster assembly protein DRE2 homolog</fullName>
    </alternativeName>
</protein>
<dbReference type="InterPro" id="IPR046408">
    <property type="entry name" value="CIAPIN1"/>
</dbReference>
<comment type="subunit">
    <text evidence="10">Monomer.</text>
</comment>
<dbReference type="GO" id="GO:0051537">
    <property type="term" value="F:2 iron, 2 sulfur cluster binding"/>
    <property type="evidence" value="ECO:0007669"/>
    <property type="project" value="UniProtKB-UniRule"/>
</dbReference>
<comment type="caution">
    <text evidence="12">The sequence shown here is derived from an EMBL/GenBank/DDBJ whole genome shotgun (WGS) entry which is preliminary data.</text>
</comment>
<comment type="cofactor">
    <cofactor evidence="1 10">
        <name>[4Fe-4S] cluster</name>
        <dbReference type="ChEBI" id="CHEBI:49883"/>
    </cofactor>
</comment>
<feature type="short sequence motif" description="Cx2C motif 2" evidence="10">
    <location>
        <begin position="294"/>
        <end position="297"/>
    </location>
</feature>
<dbReference type="EMBL" id="JAGTXO010000012">
    <property type="protein sequence ID" value="KAG8464817.1"/>
    <property type="molecule type" value="Genomic_DNA"/>
</dbReference>
<dbReference type="Proteomes" id="UP000751190">
    <property type="component" value="Unassembled WGS sequence"/>
</dbReference>
<evidence type="ECO:0000256" key="10">
    <source>
        <dbReference type="HAMAP-Rule" id="MF_03115"/>
    </source>
</evidence>
<dbReference type="AlphaFoldDB" id="A0A8J5XII1"/>
<dbReference type="GO" id="GO:0016226">
    <property type="term" value="P:iron-sulfur cluster assembly"/>
    <property type="evidence" value="ECO:0007669"/>
    <property type="project" value="UniProtKB-UniRule"/>
</dbReference>
<feature type="binding site" evidence="10">
    <location>
        <position position="258"/>
    </location>
    <ligand>
        <name>[2Fe-2S] cluster</name>
        <dbReference type="ChEBI" id="CHEBI:190135"/>
    </ligand>
</feature>
<comment type="cofactor">
    <cofactor evidence="10">
        <name>[2Fe-2S] cluster</name>
        <dbReference type="ChEBI" id="CHEBI:190135"/>
    </cofactor>
</comment>
<dbReference type="OrthoDB" id="311633at2759"/>
<feature type="binding site" evidence="10">
    <location>
        <position position="249"/>
    </location>
    <ligand>
        <name>[2Fe-2S] cluster</name>
        <dbReference type="ChEBI" id="CHEBI:190135"/>
    </ligand>
</feature>
<dbReference type="InterPro" id="IPR029063">
    <property type="entry name" value="SAM-dependent_MTases_sf"/>
</dbReference>
<comment type="domain">
    <text evidence="10">The N-terminal domain has structural similarity with S-adenosyl-L-methionine-dependent methyltransferases, but does not bind S-adenosyl-L-methionine. It is required for correct assembly of the 2 Fe-S clusters.</text>
</comment>
<evidence type="ECO:0000313" key="12">
    <source>
        <dbReference type="EMBL" id="KAG8464817.1"/>
    </source>
</evidence>
<keyword evidence="9 10" id="KW-0496">Mitochondrion</keyword>
<keyword evidence="4 10" id="KW-0963">Cytoplasm</keyword>
<feature type="region of interest" description="Fe-S binding site B" evidence="10">
    <location>
        <begin position="283"/>
        <end position="297"/>
    </location>
</feature>
<dbReference type="InterPro" id="IPR007785">
    <property type="entry name" value="Anamorsin"/>
</dbReference>
<comment type="subcellular location">
    <subcellularLocation>
        <location evidence="10">Cytoplasm</location>
    </subcellularLocation>
    <subcellularLocation>
        <location evidence="10">Mitochondrion intermembrane space</location>
    </subcellularLocation>
</comment>
<dbReference type="GO" id="GO:0009055">
    <property type="term" value="F:electron transfer activity"/>
    <property type="evidence" value="ECO:0007669"/>
    <property type="project" value="UniProtKB-UniRule"/>
</dbReference>
<evidence type="ECO:0000256" key="6">
    <source>
        <dbReference type="ARBA" id="ARBA00022723"/>
    </source>
</evidence>
<feature type="binding site" evidence="10">
    <location>
        <position position="297"/>
    </location>
    <ligand>
        <name>[4Fe-4S] cluster</name>
        <dbReference type="ChEBI" id="CHEBI:49883"/>
    </ligand>
</feature>
<evidence type="ECO:0000256" key="7">
    <source>
        <dbReference type="ARBA" id="ARBA00023004"/>
    </source>
</evidence>
<evidence type="ECO:0000313" key="13">
    <source>
        <dbReference type="Proteomes" id="UP000751190"/>
    </source>
</evidence>
<keyword evidence="5 10" id="KW-0001">2Fe-2S</keyword>
<dbReference type="GO" id="GO:0051539">
    <property type="term" value="F:4 iron, 4 sulfur cluster binding"/>
    <property type="evidence" value="ECO:0007669"/>
    <property type="project" value="UniProtKB-KW"/>
</dbReference>
<dbReference type="HAMAP" id="MF_03115">
    <property type="entry name" value="Anamorsin"/>
    <property type="match status" value="1"/>
</dbReference>
<dbReference type="PANTHER" id="PTHR13273">
    <property type="entry name" value="ANAMORSIN"/>
    <property type="match status" value="1"/>
</dbReference>
<feature type="binding site" evidence="10">
    <location>
        <position position="294"/>
    </location>
    <ligand>
        <name>[4Fe-4S] cluster</name>
        <dbReference type="ChEBI" id="CHEBI:49883"/>
    </ligand>
</feature>
<sequence>MATAKAELLIAPALPAAREDGALRATWALGAGCAVARESTTSIPDASVRRVVVLGGAARPALAAEALRVLAPGGSCIFHELGACEDGAPAALGKFQTTEQLTKLALYAGFASPAAERPAGEPLADSERLHDLVCALYPALSAMRAHPGGASGEASDALSAILALARTSARVLSVGASKPPYSAGAAFSLRSRKPVPATQPQPAVADVAVAWAQAAAGGETGDVAELMDEDELLGSESAALPPKSAPDGCTPQTRKKACANCSCGLKEMEEAQANQAPPPKSSCGSCGLGDAFRCEGCPYRGMPAFKPGEEVKLAESMLAPQARDGAAPAAVAQLGSGGRVLIGVGMDDEF</sequence>
<keyword evidence="3 10" id="KW-0004">4Fe-4S</keyword>
<dbReference type="PANTHER" id="PTHR13273:SF14">
    <property type="entry name" value="ANAMORSIN"/>
    <property type="match status" value="1"/>
</dbReference>
<keyword evidence="7 10" id="KW-0408">Iron</keyword>
<comment type="domain">
    <text evidence="10">The C-terminal domain binds 2 Fe-S clusters but is otherwise mostly in an intrinsically disordered conformation.</text>
</comment>
<evidence type="ECO:0000256" key="1">
    <source>
        <dbReference type="ARBA" id="ARBA00001966"/>
    </source>
</evidence>
<proteinExistence type="inferred from homology"/>
<organism evidence="12 13">
    <name type="scientific">Diacronema lutheri</name>
    <name type="common">Unicellular marine alga</name>
    <name type="synonym">Monochrysis lutheri</name>
    <dbReference type="NCBI Taxonomy" id="2081491"/>
    <lineage>
        <taxon>Eukaryota</taxon>
        <taxon>Haptista</taxon>
        <taxon>Haptophyta</taxon>
        <taxon>Pavlovophyceae</taxon>
        <taxon>Pavlovales</taxon>
        <taxon>Pavlovaceae</taxon>
        <taxon>Diacronema</taxon>
    </lineage>
</organism>